<organism evidence="3 4">
    <name type="scientific">Bacillus coahuilensis p1.1.43</name>
    <dbReference type="NCBI Taxonomy" id="1150625"/>
    <lineage>
        <taxon>Bacteria</taxon>
        <taxon>Bacillati</taxon>
        <taxon>Bacillota</taxon>
        <taxon>Bacilli</taxon>
        <taxon>Bacillales</taxon>
        <taxon>Bacillaceae</taxon>
        <taxon>Bacillus</taxon>
    </lineage>
</organism>
<comment type="function">
    <text evidence="1">Required for complete septum migration and engulfment of the forespore compartment during sporulation. Required for stabilizing and recruiting of SpoIIP to the septal membrane.</text>
</comment>
<comment type="subcellular location">
    <subcellularLocation>
        <location evidence="1">Cell membrane</location>
        <topology evidence="1">Multi-pass membrane protein</topology>
    </subcellularLocation>
    <text evidence="1">Localizes to the sporulation septum and to the second division site within the mother cell. Before the start of engulfment localizes to the septal midpoint, then spreads throughout the septum prior to becoming enriched at the leading edge of the engulfing membrane, where it remains until the completion of membrane migration. Some remain partially trapped at the septum during engulfment and upon completion of engulfment become dispersed in the outer forespore membrane. Localization of the MPD complex to the septal membrane is dependent on SpoIIB.</text>
</comment>
<keyword evidence="1" id="KW-1003">Cell membrane</keyword>
<evidence type="ECO:0000256" key="2">
    <source>
        <dbReference type="SAM" id="Phobius"/>
    </source>
</evidence>
<dbReference type="Proteomes" id="UP000074108">
    <property type="component" value="Unassembled WGS sequence"/>
</dbReference>
<evidence type="ECO:0000313" key="3">
    <source>
        <dbReference type="EMBL" id="KUP06269.1"/>
    </source>
</evidence>
<sequence>MSKNISAVKNPVIEHIESYSSIYFFVMTLFLMGVVFGAVVVNSLSFTQKEDLYFYLGQFFEQVSNDNVASSSELFKQSFFHNIKYVGFIWILGISIIGLPLIFVLLFMKGMVVGFSVGFLVNRMGWEGFLLSFVSVLPQNLIIIPVFIFIAVLSVGTSLQLIRKIFMKSVSNSHMTPIFTRYIAAFIMAVVVLSLAAAVEAYLSPSLMKYIINTLQLLINNIYHFQFVIILF</sequence>
<reference evidence="3 4" key="1">
    <citation type="journal article" date="2016" name="Front. Microbiol.">
        <title>Microevolution Analysis of Bacillus coahuilensis Unveils Differences in Phosphorus Acquisition Strategies and Their Regulation.</title>
        <authorList>
            <person name="Gomez-Lunar Z."/>
            <person name="Hernandez-Gonzalez I."/>
            <person name="Rodriguez-Torres M.D."/>
            <person name="Souza V."/>
            <person name="Olmedo-Alvarez G."/>
        </authorList>
    </citation>
    <scope>NUCLEOTIDE SEQUENCE [LARGE SCALE GENOMIC DNA]</scope>
    <source>
        <strain evidence="4">p1.1.43</strain>
    </source>
</reference>
<dbReference type="PIRSF" id="PIRSF038973">
    <property type="entry name" value="SpoIIM"/>
    <property type="match status" value="1"/>
</dbReference>
<protein>
    <recommendedName>
        <fullName evidence="1">Stage II sporulation protein M</fullName>
    </recommendedName>
</protein>
<keyword evidence="1 2" id="KW-0472">Membrane</keyword>
<dbReference type="InterPro" id="IPR014196">
    <property type="entry name" value="SpoIIM"/>
</dbReference>
<keyword evidence="1" id="KW-0749">Sporulation</keyword>
<dbReference type="PATRIC" id="fig|1150625.3.peg.1907"/>
<keyword evidence="2" id="KW-1133">Transmembrane helix</keyword>
<dbReference type="AlphaFoldDB" id="A0A147K855"/>
<feature type="transmembrane region" description="Helical" evidence="2">
    <location>
        <begin position="20"/>
        <end position="41"/>
    </location>
</feature>
<feature type="transmembrane region" description="Helical" evidence="2">
    <location>
        <begin position="182"/>
        <end position="204"/>
    </location>
</feature>
<evidence type="ECO:0000313" key="4">
    <source>
        <dbReference type="Proteomes" id="UP000074108"/>
    </source>
</evidence>
<dbReference type="Pfam" id="PF01944">
    <property type="entry name" value="SpoIIM"/>
    <property type="match status" value="1"/>
</dbReference>
<dbReference type="NCBIfam" id="TIGR02831">
    <property type="entry name" value="spo_II_M"/>
    <property type="match status" value="1"/>
</dbReference>
<dbReference type="GO" id="GO:0005886">
    <property type="term" value="C:plasma membrane"/>
    <property type="evidence" value="ECO:0007669"/>
    <property type="project" value="UniProtKB-SubCell"/>
</dbReference>
<accession>A0A147K855</accession>
<dbReference type="GO" id="GO:0030435">
    <property type="term" value="P:sporulation resulting in formation of a cellular spore"/>
    <property type="evidence" value="ECO:0007669"/>
    <property type="project" value="UniProtKB-KW"/>
</dbReference>
<dbReference type="EMBL" id="LDYG01000029">
    <property type="protein sequence ID" value="KUP06269.1"/>
    <property type="molecule type" value="Genomic_DNA"/>
</dbReference>
<keyword evidence="1 2" id="KW-0812">Transmembrane</keyword>
<dbReference type="RefSeq" id="WP_059351152.1">
    <property type="nucleotide sequence ID" value="NZ_LDYG01000029.1"/>
</dbReference>
<comment type="caution">
    <text evidence="3">The sequence shown here is derived from an EMBL/GenBank/DDBJ whole genome shotgun (WGS) entry which is preliminary data.</text>
</comment>
<gene>
    <name evidence="3" type="ORF">Q75_09015</name>
</gene>
<feature type="transmembrane region" description="Helical" evidence="2">
    <location>
        <begin position="141"/>
        <end position="162"/>
    </location>
</feature>
<dbReference type="OrthoDB" id="2065033at2"/>
<comment type="subunit">
    <text evidence="1">Component of the MPD complex composed of SpoIIM, SpoIIP and SpoIID.</text>
</comment>
<dbReference type="InterPro" id="IPR002798">
    <property type="entry name" value="SpoIIM-like"/>
</dbReference>
<name>A0A147K855_9BACI</name>
<proteinExistence type="predicted"/>
<keyword evidence="4" id="KW-1185">Reference proteome</keyword>
<feature type="transmembrane region" description="Helical" evidence="2">
    <location>
        <begin position="88"/>
        <end position="121"/>
    </location>
</feature>
<dbReference type="STRING" id="1150625.Q75_09015"/>
<evidence type="ECO:0000256" key="1">
    <source>
        <dbReference type="PIRNR" id="PIRNR038973"/>
    </source>
</evidence>